<proteinExistence type="predicted"/>
<evidence type="ECO:0000313" key="1">
    <source>
        <dbReference type="EMBL" id="EER07016.1"/>
    </source>
</evidence>
<dbReference type="EMBL" id="GG680114">
    <property type="protein sequence ID" value="EER07016.1"/>
    <property type="molecule type" value="Genomic_DNA"/>
</dbReference>
<dbReference type="RefSeq" id="XP_002775200.1">
    <property type="nucleotide sequence ID" value="XM_002775154.1"/>
</dbReference>
<name>C5L8C9_PERM5</name>
<organism evidence="2">
    <name type="scientific">Perkinsus marinus (strain ATCC 50983 / TXsc)</name>
    <dbReference type="NCBI Taxonomy" id="423536"/>
    <lineage>
        <taxon>Eukaryota</taxon>
        <taxon>Sar</taxon>
        <taxon>Alveolata</taxon>
        <taxon>Perkinsozoa</taxon>
        <taxon>Perkinsea</taxon>
        <taxon>Perkinsida</taxon>
        <taxon>Perkinsidae</taxon>
        <taxon>Perkinsus</taxon>
    </lineage>
</organism>
<dbReference type="AlphaFoldDB" id="C5L8C9"/>
<keyword evidence="2" id="KW-1185">Reference proteome</keyword>
<dbReference type="InParanoid" id="C5L8C9"/>
<protein>
    <submittedName>
        <fullName evidence="1">Uncharacterized protein</fullName>
    </submittedName>
</protein>
<accession>C5L8C9</accession>
<gene>
    <name evidence="1" type="ORF">Pmar_PMAR029389</name>
</gene>
<dbReference type="GeneID" id="9059314"/>
<reference evidence="1 2" key="1">
    <citation type="submission" date="2008-07" db="EMBL/GenBank/DDBJ databases">
        <authorList>
            <person name="El-Sayed N."/>
            <person name="Caler E."/>
            <person name="Inman J."/>
            <person name="Amedeo P."/>
            <person name="Hass B."/>
            <person name="Wortman J."/>
        </authorList>
    </citation>
    <scope>NUCLEOTIDE SEQUENCE [LARGE SCALE GENOMIC DNA]</scope>
    <source>
        <strain evidence="2">ATCC 50983 / TXsc</strain>
    </source>
</reference>
<dbReference type="Proteomes" id="UP000007800">
    <property type="component" value="Unassembled WGS sequence"/>
</dbReference>
<evidence type="ECO:0000313" key="2">
    <source>
        <dbReference type="Proteomes" id="UP000007800"/>
    </source>
</evidence>
<sequence length="214" mass="23039">MNSLGAPGGGKPHATEEQTMRTKGRYLHNLIANPTDPVEAAKAAAMSVARGTGPETVEERLALDGHSSQLPSEAAIGQLVHVITSSKPTTLRQKWSSQGLLDLACGNIFTSSLLINYAKLRGIELVSIIRELKEAAATVSTTGWAPSMVEHVRELMKLSTIKKLDMNYVGFFCCTLGLMDMLESHQMVRRCLGALRTAHAVAHILIVGGVHVQD</sequence>